<keyword evidence="2" id="KW-1185">Reference proteome</keyword>
<evidence type="ECO:0000313" key="2">
    <source>
        <dbReference type="Proteomes" id="UP001060170"/>
    </source>
</evidence>
<reference evidence="1 2" key="3">
    <citation type="journal article" date="2022" name="Microbiol. Spectr.">
        <title>Folding features and dynamics of 3D genome architecture in plant fungal pathogens.</title>
        <authorList>
            <person name="Xia C."/>
        </authorList>
    </citation>
    <scope>NUCLEOTIDE SEQUENCE [LARGE SCALE GENOMIC DNA]</scope>
    <source>
        <strain evidence="1 2">93-210</strain>
    </source>
</reference>
<dbReference type="Proteomes" id="UP001060170">
    <property type="component" value="Chromosome 18"/>
</dbReference>
<organism evidence="1 2">
    <name type="scientific">Puccinia striiformis f. sp. tritici</name>
    <dbReference type="NCBI Taxonomy" id="168172"/>
    <lineage>
        <taxon>Eukaryota</taxon>
        <taxon>Fungi</taxon>
        <taxon>Dikarya</taxon>
        <taxon>Basidiomycota</taxon>
        <taxon>Pucciniomycotina</taxon>
        <taxon>Pucciniomycetes</taxon>
        <taxon>Pucciniales</taxon>
        <taxon>Pucciniaceae</taxon>
        <taxon>Puccinia</taxon>
    </lineage>
</organism>
<protein>
    <submittedName>
        <fullName evidence="1">Uncharacterized protein</fullName>
    </submittedName>
</protein>
<gene>
    <name evidence="1" type="ORF">MJO28_016205</name>
</gene>
<proteinExistence type="predicted"/>
<name>A0ACC0DP58_9BASI</name>
<reference evidence="2" key="2">
    <citation type="journal article" date="2018" name="Mol. Plant Microbe Interact.">
        <title>Genome sequence resources for the wheat stripe rust pathogen (Puccinia striiformis f. sp. tritici) and the barley stripe rust pathogen (Puccinia striiformis f. sp. hordei).</title>
        <authorList>
            <person name="Xia C."/>
            <person name="Wang M."/>
            <person name="Yin C."/>
            <person name="Cornejo O.E."/>
            <person name="Hulbert S.H."/>
            <person name="Chen X."/>
        </authorList>
    </citation>
    <scope>NUCLEOTIDE SEQUENCE [LARGE SCALE GENOMIC DNA]</scope>
    <source>
        <strain evidence="2">93-210</strain>
    </source>
</reference>
<comment type="caution">
    <text evidence="1">The sequence shown here is derived from an EMBL/GenBank/DDBJ whole genome shotgun (WGS) entry which is preliminary data.</text>
</comment>
<reference evidence="2" key="1">
    <citation type="journal article" date="2018" name="BMC Genomics">
        <title>Genomic insights into host adaptation between the wheat stripe rust pathogen (Puccinia striiformis f. sp. tritici) and the barley stripe rust pathogen (Puccinia striiformis f. sp. hordei).</title>
        <authorList>
            <person name="Xia C."/>
            <person name="Wang M."/>
            <person name="Yin C."/>
            <person name="Cornejo O.E."/>
            <person name="Hulbert S.H."/>
            <person name="Chen X."/>
        </authorList>
    </citation>
    <scope>NUCLEOTIDE SEQUENCE [LARGE SCALE GENOMIC DNA]</scope>
    <source>
        <strain evidence="2">93-210</strain>
    </source>
</reference>
<accession>A0ACC0DP58</accession>
<sequence>MYGFTLPREHPSISLSIPITHMLIEFQSSPHLPPHAKQMINTYTKNTTTTTIHGYDNDDHIFWLVGVFEEGACLIRQFV</sequence>
<dbReference type="EMBL" id="CM045882">
    <property type="protein sequence ID" value="KAI7935334.1"/>
    <property type="molecule type" value="Genomic_DNA"/>
</dbReference>
<evidence type="ECO:0000313" key="1">
    <source>
        <dbReference type="EMBL" id="KAI7935334.1"/>
    </source>
</evidence>